<evidence type="ECO:0000313" key="2">
    <source>
        <dbReference type="Proteomes" id="UP000199643"/>
    </source>
</evidence>
<dbReference type="OrthoDB" id="749529at2"/>
<reference evidence="2" key="1">
    <citation type="submission" date="2016-10" db="EMBL/GenBank/DDBJ databases">
        <authorList>
            <person name="Varghese N."/>
            <person name="Submissions S."/>
        </authorList>
    </citation>
    <scope>NUCLEOTIDE SEQUENCE [LARGE SCALE GENOMIC DNA]</scope>
    <source>
        <strain evidence="2">DSM 17933</strain>
    </source>
</reference>
<proteinExistence type="predicted"/>
<dbReference type="RefSeq" id="WP_090497151.1">
    <property type="nucleotide sequence ID" value="NZ_FNCH01000002.1"/>
</dbReference>
<keyword evidence="2" id="KW-1185">Reference proteome</keyword>
<dbReference type="Proteomes" id="UP000199643">
    <property type="component" value="Unassembled WGS sequence"/>
</dbReference>
<protein>
    <submittedName>
        <fullName evidence="1">Uncharacterized protein</fullName>
    </submittedName>
</protein>
<gene>
    <name evidence="1" type="ORF">SAMN05421827_102228</name>
</gene>
<accession>A0A1G7Q9I4</accession>
<dbReference type="EMBL" id="FNCH01000002">
    <property type="protein sequence ID" value="SDF95153.1"/>
    <property type="molecule type" value="Genomic_DNA"/>
</dbReference>
<organism evidence="1 2">
    <name type="scientific">Pedobacter terrae</name>
    <dbReference type="NCBI Taxonomy" id="405671"/>
    <lineage>
        <taxon>Bacteria</taxon>
        <taxon>Pseudomonadati</taxon>
        <taxon>Bacteroidota</taxon>
        <taxon>Sphingobacteriia</taxon>
        <taxon>Sphingobacteriales</taxon>
        <taxon>Sphingobacteriaceae</taxon>
        <taxon>Pedobacter</taxon>
    </lineage>
</organism>
<evidence type="ECO:0000313" key="1">
    <source>
        <dbReference type="EMBL" id="SDF95153.1"/>
    </source>
</evidence>
<name>A0A1G7Q9I4_9SPHI</name>
<sequence length="422" mass="49474">MNEVLNKLQTHVDSFGQLVNFNTENREYIEHEKILKETLGTFSDRLQERIGEQDTEVKLSVFIKLTQARLTEFSDRVFQYHSGLCSSNLEWEIKLKSLYIDIENKIIKVLEFLRINFSPNFDFFAKVPMWVVYEDKDVPAKKMFVINGLKEKAVDENLISIITNFLDKYQDLNSFAFENWHQYLYYKNLLSAIFNYLISDESGDDSMNIIKLLIGYNFNPLVFYNFMVEFGESIVSKRAPFEEQEIALLNLLKTVGNIRPEVSIGYNPEVQPILDSISGSILHELAIIAKLKEVESFNAIDEGGKKKAWQYFEVSTTLEELFFLLKVMQAVNFLKTRYNANLYRFVERHIKTDRIRNSNASPHYMRNIFAPKWEFSSRVVKKVRSWLTMMIAYIDAQFPEQLRILVTISFLEVPVNLYFSIA</sequence>
<dbReference type="AlphaFoldDB" id="A0A1G7Q9I4"/>